<keyword evidence="1" id="KW-1133">Transmembrane helix</keyword>
<keyword evidence="1" id="KW-0472">Membrane</keyword>
<dbReference type="AlphaFoldDB" id="A0A6C0ACS7"/>
<evidence type="ECO:0000256" key="1">
    <source>
        <dbReference type="SAM" id="Phobius"/>
    </source>
</evidence>
<name>A0A6C0ACS7_9ZZZZ</name>
<protein>
    <submittedName>
        <fullName evidence="2">Uncharacterized protein</fullName>
    </submittedName>
</protein>
<feature type="transmembrane region" description="Helical" evidence="1">
    <location>
        <begin position="6"/>
        <end position="25"/>
    </location>
</feature>
<keyword evidence="1" id="KW-0812">Transmembrane</keyword>
<evidence type="ECO:0000313" key="2">
    <source>
        <dbReference type="EMBL" id="QHS77442.1"/>
    </source>
</evidence>
<dbReference type="EMBL" id="MN740548">
    <property type="protein sequence ID" value="QHS77442.1"/>
    <property type="molecule type" value="Genomic_DNA"/>
</dbReference>
<proteinExistence type="predicted"/>
<organism evidence="2">
    <name type="scientific">viral metagenome</name>
    <dbReference type="NCBI Taxonomy" id="1070528"/>
    <lineage>
        <taxon>unclassified sequences</taxon>
        <taxon>metagenomes</taxon>
        <taxon>organismal metagenomes</taxon>
    </lineage>
</organism>
<reference evidence="2" key="1">
    <citation type="journal article" date="2020" name="Nature">
        <title>Giant virus diversity and host interactions through global metagenomics.</title>
        <authorList>
            <person name="Schulz F."/>
            <person name="Roux S."/>
            <person name="Paez-Espino D."/>
            <person name="Jungbluth S."/>
            <person name="Walsh D.A."/>
            <person name="Denef V.J."/>
            <person name="McMahon K.D."/>
            <person name="Konstantinidis K.T."/>
            <person name="Eloe-Fadrosh E.A."/>
            <person name="Kyrpides N.C."/>
            <person name="Woyke T."/>
        </authorList>
    </citation>
    <scope>NUCLEOTIDE SEQUENCE</scope>
    <source>
        <strain evidence="2">GVMAG-S-1004661-13</strain>
    </source>
</reference>
<accession>A0A6C0ACS7</accession>
<feature type="transmembrane region" description="Helical" evidence="1">
    <location>
        <begin position="46"/>
        <end position="64"/>
    </location>
</feature>
<sequence length="120" mass="13658">MDLQHIFANAIVLGVLAFALSYGYMYWEEKNKAKKRKSKKLKRVSILIPGIVGAVVWLTSSFYFDKNPPIIEEPHLMEEPPLLEDTIPQTGGLNIKKNKFAKSKVGRIELPEDDVFLDII</sequence>